<evidence type="ECO:0000313" key="3">
    <source>
        <dbReference type="Proteomes" id="UP000262056"/>
    </source>
</evidence>
<sequence>MESNNEFGNLSANDRLERTVAALQQSGFTVETVETGSEAKEKVLSILPEKAEVFTMASQTLEQVGLSDAINTSGKYDSVRNKLNAMDRNTEGREMARLGAAPDWVVSSVHAVTEDGHLLIASNTGSQLSAEAYSGGKVIFVAGTQKIVKDNAEGLRRIYEYVLPLEDVRAQKAYGMHSNVSKILIINKEIVPERIIVILVKEKLGF</sequence>
<dbReference type="Proteomes" id="UP000262056">
    <property type="component" value="Unassembled WGS sequence"/>
</dbReference>
<name>A0A656PNZ6_UNCKA</name>
<protein>
    <recommendedName>
        <fullName evidence="1">LUD domain-containing protein</fullName>
    </recommendedName>
</protein>
<dbReference type="InterPro" id="IPR003741">
    <property type="entry name" value="LUD_dom"/>
</dbReference>
<accession>A0A656PNZ6</accession>
<dbReference type="PANTHER" id="PTHR36179:SF2">
    <property type="entry name" value="LUD DOMAIN-CONTAINING PROTEIN"/>
    <property type="match status" value="1"/>
</dbReference>
<organism evidence="2 3">
    <name type="scientific">candidate division WWE3 bacterium</name>
    <dbReference type="NCBI Taxonomy" id="2053526"/>
    <lineage>
        <taxon>Bacteria</taxon>
        <taxon>Katanobacteria</taxon>
    </lineage>
</organism>
<dbReference type="SUPFAM" id="SSF100950">
    <property type="entry name" value="NagB/RpiA/CoA transferase-like"/>
    <property type="match status" value="1"/>
</dbReference>
<gene>
    <name evidence="2" type="ORF">DIU24_00305</name>
</gene>
<feature type="domain" description="LUD" evidence="1">
    <location>
        <begin position="16"/>
        <end position="200"/>
    </location>
</feature>
<dbReference type="InterPro" id="IPR037171">
    <property type="entry name" value="NagB/RpiA_transferase-like"/>
</dbReference>
<evidence type="ECO:0000259" key="1">
    <source>
        <dbReference type="Pfam" id="PF02589"/>
    </source>
</evidence>
<dbReference type="AlphaFoldDB" id="A0A656PNZ6"/>
<proteinExistence type="predicted"/>
<comment type="caution">
    <text evidence="2">The sequence shown here is derived from an EMBL/GenBank/DDBJ whole genome shotgun (WGS) entry which is preliminary data.</text>
</comment>
<dbReference type="PANTHER" id="PTHR36179">
    <property type="entry name" value="LUD_DOM DOMAIN-CONTAINING PROTEIN"/>
    <property type="match status" value="1"/>
</dbReference>
<reference evidence="2 3" key="1">
    <citation type="journal article" date="2018" name="Nat. Biotechnol.">
        <title>A standardized bacterial taxonomy based on genome phylogeny substantially revises the tree of life.</title>
        <authorList>
            <person name="Parks D.H."/>
            <person name="Chuvochina M."/>
            <person name="Waite D.W."/>
            <person name="Rinke C."/>
            <person name="Skarshewski A."/>
            <person name="Chaumeil P.A."/>
            <person name="Hugenholtz P."/>
        </authorList>
    </citation>
    <scope>NUCLEOTIDE SEQUENCE [LARGE SCALE GENOMIC DNA]</scope>
    <source>
        <strain evidence="2">UBA12021</strain>
    </source>
</reference>
<dbReference type="Pfam" id="PF02589">
    <property type="entry name" value="LUD_dom"/>
    <property type="match status" value="1"/>
</dbReference>
<dbReference type="EMBL" id="DQFB01000001">
    <property type="protein sequence ID" value="HCQ40136.1"/>
    <property type="molecule type" value="Genomic_DNA"/>
</dbReference>
<evidence type="ECO:0000313" key="2">
    <source>
        <dbReference type="EMBL" id="HCQ40136.1"/>
    </source>
</evidence>